<dbReference type="VEuPathDB" id="FungiDB:SCHCODRAFT_02504062"/>
<evidence type="ECO:0000313" key="2">
    <source>
        <dbReference type="EMBL" id="EFI97072.1"/>
    </source>
</evidence>
<dbReference type="HOGENOM" id="CLU_1111897_0_0_1"/>
<evidence type="ECO:0000313" key="3">
    <source>
        <dbReference type="Proteomes" id="UP000007431"/>
    </source>
</evidence>
<keyword evidence="3" id="KW-1185">Reference proteome</keyword>
<feature type="region of interest" description="Disordered" evidence="1">
    <location>
        <begin position="197"/>
        <end position="225"/>
    </location>
</feature>
<feature type="compositionally biased region" description="Low complexity" evidence="1">
    <location>
        <begin position="200"/>
        <end position="214"/>
    </location>
</feature>
<feature type="compositionally biased region" description="Low complexity" evidence="1">
    <location>
        <begin position="58"/>
        <end position="68"/>
    </location>
</feature>
<name>D8Q637_SCHCM</name>
<dbReference type="InParanoid" id="D8Q637"/>
<gene>
    <name evidence="2" type="ORF">SCHCODRAFT_109429</name>
</gene>
<reference evidence="2 3" key="1">
    <citation type="journal article" date="2010" name="Nat. Biotechnol.">
        <title>Genome sequence of the model mushroom Schizophyllum commune.</title>
        <authorList>
            <person name="Ohm R.A."/>
            <person name="de Jong J.F."/>
            <person name="Lugones L.G."/>
            <person name="Aerts A."/>
            <person name="Kothe E."/>
            <person name="Stajich J.E."/>
            <person name="de Vries R.P."/>
            <person name="Record E."/>
            <person name="Levasseur A."/>
            <person name="Baker S.E."/>
            <person name="Bartholomew K.A."/>
            <person name="Coutinho P.M."/>
            <person name="Erdmann S."/>
            <person name="Fowler T.J."/>
            <person name="Gathman A.C."/>
            <person name="Lombard V."/>
            <person name="Henrissat B."/>
            <person name="Knabe N."/>
            <person name="Kuees U."/>
            <person name="Lilly W.W."/>
            <person name="Lindquist E."/>
            <person name="Lucas S."/>
            <person name="Magnuson J.K."/>
            <person name="Piumi F."/>
            <person name="Raudaskoski M."/>
            <person name="Salamov A."/>
            <person name="Schmutz J."/>
            <person name="Schwarze F.W.M.R."/>
            <person name="vanKuyk P.A."/>
            <person name="Horton J.S."/>
            <person name="Grigoriev I.V."/>
            <person name="Woesten H.A.B."/>
        </authorList>
    </citation>
    <scope>NUCLEOTIDE SEQUENCE [LARGE SCALE GENOMIC DNA]</scope>
    <source>
        <strain evidence="3">H4-8 / FGSC 9210</strain>
    </source>
</reference>
<sequence length="250" mass="26861">MSRIAATNRSDTALQTQVEIRDEQVAFLEERSRDLTLRSSRHGNGPIGATEELHPENAKANATTAETKMTFPPQYYDDRGEEVQHGELDLDQLATLLEDEIRKEGKHISALEEQLTEKVEQLDPISDSSALQPSHNVEDLRNALEAMQVSSASGTLKAAAPNTDPATGSDIMRQLSKPGVNTVKTDPEDDLATLYGTSTMAAPPAGSRGAPSMSTGSYKSLGIPWHGGPQRKTVLVDVESQAKVASIGKG</sequence>
<dbReference type="GeneID" id="9592633"/>
<dbReference type="EMBL" id="GL377306">
    <property type="protein sequence ID" value="EFI97072.1"/>
    <property type="molecule type" value="Genomic_DNA"/>
</dbReference>
<protein>
    <submittedName>
        <fullName evidence="2">Uncharacterized protein</fullName>
    </submittedName>
</protein>
<evidence type="ECO:0000256" key="1">
    <source>
        <dbReference type="SAM" id="MobiDB-lite"/>
    </source>
</evidence>
<accession>D8Q637</accession>
<dbReference type="RefSeq" id="XP_003031975.1">
    <property type="nucleotide sequence ID" value="XM_003031929.1"/>
</dbReference>
<dbReference type="AlphaFoldDB" id="D8Q637"/>
<proteinExistence type="predicted"/>
<feature type="non-terminal residue" evidence="2">
    <location>
        <position position="250"/>
    </location>
</feature>
<organism evidence="3">
    <name type="scientific">Schizophyllum commune (strain H4-8 / FGSC 9210)</name>
    <name type="common">Split gill fungus</name>
    <dbReference type="NCBI Taxonomy" id="578458"/>
    <lineage>
        <taxon>Eukaryota</taxon>
        <taxon>Fungi</taxon>
        <taxon>Dikarya</taxon>
        <taxon>Basidiomycota</taxon>
        <taxon>Agaricomycotina</taxon>
        <taxon>Agaricomycetes</taxon>
        <taxon>Agaricomycetidae</taxon>
        <taxon>Agaricales</taxon>
        <taxon>Schizophyllaceae</taxon>
        <taxon>Schizophyllum</taxon>
    </lineage>
</organism>
<feature type="region of interest" description="Disordered" evidence="1">
    <location>
        <begin position="36"/>
        <end position="68"/>
    </location>
</feature>
<dbReference type="KEGG" id="scm:SCHCO_02504062"/>
<dbReference type="Proteomes" id="UP000007431">
    <property type="component" value="Unassembled WGS sequence"/>
</dbReference>